<evidence type="ECO:0000313" key="1">
    <source>
        <dbReference type="EMBL" id="MBX39708.1"/>
    </source>
</evidence>
<accession>A0A2P2NB64</accession>
<proteinExistence type="predicted"/>
<dbReference type="AlphaFoldDB" id="A0A2P2NB64"/>
<reference evidence="1" key="1">
    <citation type="submission" date="2018-02" db="EMBL/GenBank/DDBJ databases">
        <title>Rhizophora mucronata_Transcriptome.</title>
        <authorList>
            <person name="Meera S.P."/>
            <person name="Sreeshan A."/>
            <person name="Augustine A."/>
        </authorList>
    </citation>
    <scope>NUCLEOTIDE SEQUENCE</scope>
    <source>
        <tissue evidence="1">Leaf</tissue>
    </source>
</reference>
<dbReference type="EMBL" id="GGEC01059224">
    <property type="protein sequence ID" value="MBX39708.1"/>
    <property type="molecule type" value="Transcribed_RNA"/>
</dbReference>
<sequence>MMCSLNSNKRRFNLHVKHFLDGWSLVSASL</sequence>
<organism evidence="1">
    <name type="scientific">Rhizophora mucronata</name>
    <name type="common">Asiatic mangrove</name>
    <dbReference type="NCBI Taxonomy" id="61149"/>
    <lineage>
        <taxon>Eukaryota</taxon>
        <taxon>Viridiplantae</taxon>
        <taxon>Streptophyta</taxon>
        <taxon>Embryophyta</taxon>
        <taxon>Tracheophyta</taxon>
        <taxon>Spermatophyta</taxon>
        <taxon>Magnoliopsida</taxon>
        <taxon>eudicotyledons</taxon>
        <taxon>Gunneridae</taxon>
        <taxon>Pentapetalae</taxon>
        <taxon>rosids</taxon>
        <taxon>fabids</taxon>
        <taxon>Malpighiales</taxon>
        <taxon>Rhizophoraceae</taxon>
        <taxon>Rhizophora</taxon>
    </lineage>
</organism>
<protein>
    <submittedName>
        <fullName evidence="1">Uncharacterized protein</fullName>
    </submittedName>
</protein>
<name>A0A2P2NB64_RHIMU</name>